<evidence type="ECO:0000256" key="3">
    <source>
        <dbReference type="ARBA" id="ARBA00022448"/>
    </source>
</evidence>
<feature type="transmembrane region" description="Helical" evidence="10">
    <location>
        <begin position="460"/>
        <end position="480"/>
    </location>
</feature>
<dbReference type="AlphaFoldDB" id="A0AAD7F9V5"/>
<dbReference type="NCBIfam" id="TIGR00727">
    <property type="entry name" value="ISP4_OPT"/>
    <property type="match status" value="1"/>
</dbReference>
<keyword evidence="6" id="KW-0653">Protein transport</keyword>
<dbReference type="InterPro" id="IPR004813">
    <property type="entry name" value="OPT"/>
</dbReference>
<accession>A0AAD7F9V5</accession>
<feature type="transmembrane region" description="Helical" evidence="10">
    <location>
        <begin position="334"/>
        <end position="353"/>
    </location>
</feature>
<reference evidence="11" key="1">
    <citation type="submission" date="2023-03" db="EMBL/GenBank/DDBJ databases">
        <title>Massive genome expansion in bonnet fungi (Mycena s.s.) driven by repeated elements and novel gene families across ecological guilds.</title>
        <authorList>
            <consortium name="Lawrence Berkeley National Laboratory"/>
            <person name="Harder C.B."/>
            <person name="Miyauchi S."/>
            <person name="Viragh M."/>
            <person name="Kuo A."/>
            <person name="Thoen E."/>
            <person name="Andreopoulos B."/>
            <person name="Lu D."/>
            <person name="Skrede I."/>
            <person name="Drula E."/>
            <person name="Henrissat B."/>
            <person name="Morin E."/>
            <person name="Kohler A."/>
            <person name="Barry K."/>
            <person name="LaButti K."/>
            <person name="Morin E."/>
            <person name="Salamov A."/>
            <person name="Lipzen A."/>
            <person name="Mereny Z."/>
            <person name="Hegedus B."/>
            <person name="Baldrian P."/>
            <person name="Stursova M."/>
            <person name="Weitz H."/>
            <person name="Taylor A."/>
            <person name="Grigoriev I.V."/>
            <person name="Nagy L.G."/>
            <person name="Martin F."/>
            <person name="Kauserud H."/>
        </authorList>
    </citation>
    <scope>NUCLEOTIDE SEQUENCE</scope>
    <source>
        <strain evidence="11">9284</strain>
    </source>
</reference>
<dbReference type="InterPro" id="IPR004648">
    <property type="entry name" value="Oligpept_transpt"/>
</dbReference>
<keyword evidence="12" id="KW-1185">Reference proteome</keyword>
<feature type="transmembrane region" description="Helical" evidence="10">
    <location>
        <begin position="119"/>
        <end position="141"/>
    </location>
</feature>
<feature type="transmembrane region" description="Helical" evidence="10">
    <location>
        <begin position="196"/>
        <end position="215"/>
    </location>
</feature>
<dbReference type="GO" id="GO:0016020">
    <property type="term" value="C:membrane"/>
    <property type="evidence" value="ECO:0007669"/>
    <property type="project" value="UniProtKB-SubCell"/>
</dbReference>
<organism evidence="11 12">
    <name type="scientific">Roridomyces roridus</name>
    <dbReference type="NCBI Taxonomy" id="1738132"/>
    <lineage>
        <taxon>Eukaryota</taxon>
        <taxon>Fungi</taxon>
        <taxon>Dikarya</taxon>
        <taxon>Basidiomycota</taxon>
        <taxon>Agaricomycotina</taxon>
        <taxon>Agaricomycetes</taxon>
        <taxon>Agaricomycetidae</taxon>
        <taxon>Agaricales</taxon>
        <taxon>Marasmiineae</taxon>
        <taxon>Mycenaceae</taxon>
        <taxon>Roridomyces</taxon>
    </lineage>
</organism>
<feature type="region of interest" description="Disordered" evidence="9">
    <location>
        <begin position="1"/>
        <end position="25"/>
    </location>
</feature>
<keyword evidence="8 10" id="KW-0472">Membrane</keyword>
<feature type="transmembrane region" description="Helical" evidence="10">
    <location>
        <begin position="94"/>
        <end position="113"/>
    </location>
</feature>
<comment type="subcellular location">
    <subcellularLocation>
        <location evidence="1">Membrane</location>
        <topology evidence="1">Multi-pass membrane protein</topology>
    </subcellularLocation>
</comment>
<comment type="similarity">
    <text evidence="2">Belongs to the oligopeptide OPT transporter family.</text>
</comment>
<dbReference type="Proteomes" id="UP001221142">
    <property type="component" value="Unassembled WGS sequence"/>
</dbReference>
<feature type="transmembrane region" description="Helical" evidence="10">
    <location>
        <begin position="486"/>
        <end position="506"/>
    </location>
</feature>
<keyword evidence="3" id="KW-0813">Transport</keyword>
<protein>
    <submittedName>
        <fullName evidence="11">Small oligopeptide transporter</fullName>
    </submittedName>
</protein>
<evidence type="ECO:0000256" key="2">
    <source>
        <dbReference type="ARBA" id="ARBA00008807"/>
    </source>
</evidence>
<dbReference type="Pfam" id="PF03169">
    <property type="entry name" value="OPT"/>
    <property type="match status" value="1"/>
</dbReference>
<feature type="transmembrane region" description="Helical" evidence="10">
    <location>
        <begin position="301"/>
        <end position="322"/>
    </location>
</feature>
<dbReference type="GO" id="GO:0035673">
    <property type="term" value="F:oligopeptide transmembrane transporter activity"/>
    <property type="evidence" value="ECO:0007669"/>
    <property type="project" value="InterPro"/>
</dbReference>
<sequence length="787" mass="88825">MADIQSEVPHYQNARLMSQESSQDEKILDEKAAEAGVVPLDDDNIAELAGAHFDDPNLDKEHIVALDDESPYPEVRSAVANTDDFEMPCNTFRAWTLGLVWAIIIPGLNQFFFFRFPSVTITAIVAQLLTFPVGRAWAAYVPRWRVWGVEINPGIFTVKEHVLITIMANVGSQSAYATGIIAVQRVYYNQIYNFDYQWFVVMSTQLIGFSIGGIARRFLVAPPSMIWPTNLVNCALFNTLHSQYYAGVGQRGGLSRERFFLYVFLGSVLWYFVPGYLFGALSFFSWVVWIKPNNTTIAQLFGYYHGMGMSILTFDWNQITLIGSPLATPWWAEANIFAGFVFFFWFLVPVLYFTNTWFGLYMPISSRISYDNQMQTYNVTRILTPESTIDLEAYRNYSPLFLSTTFAIAYGLSFASITATLTHALLYFRKQIWVQSRRALHEQPDIHARLMSRYPQVPEWWYAVLFVAMFVLGIISIEVWPTQMPVWAFILALAISFTYVIPIGMIQAITNQQVGLNVITELVIGYALPGRPVAMMMFKTWGYITMAQALTFTSDFKLGHYMKIPPRAMFWGQVVATVIAGTVQLGVQAWMFTNIKDFCSPSQKDGFICPSTEVFGTASIIGVIGPKLQFSKGQTYYPLLFFFLVGAAAPAITWSLNKKYPNSFLKYVNFPVIFNGTGIIPPATALNFVPWAFVGFIFQYVIRRRHFSWWTKYNYVLSAALDSGVAVGIILVFFCLQFPKNGTIGLTNVQAWWGNTVIIKNADYGVAGGGTPVRGLAPGQTFGPKTW</sequence>
<gene>
    <name evidence="11" type="ORF">FB45DRAFT_941196</name>
</gene>
<evidence type="ECO:0000256" key="7">
    <source>
        <dbReference type="ARBA" id="ARBA00022989"/>
    </source>
</evidence>
<feature type="transmembrane region" description="Helical" evidence="10">
    <location>
        <begin position="679"/>
        <end position="701"/>
    </location>
</feature>
<evidence type="ECO:0000256" key="4">
    <source>
        <dbReference type="ARBA" id="ARBA00022692"/>
    </source>
</evidence>
<proteinExistence type="inferred from homology"/>
<keyword evidence="4 10" id="KW-0812">Transmembrane</keyword>
<dbReference type="GO" id="GO:0015031">
    <property type="term" value="P:protein transport"/>
    <property type="evidence" value="ECO:0007669"/>
    <property type="project" value="UniProtKB-KW"/>
</dbReference>
<evidence type="ECO:0000256" key="10">
    <source>
        <dbReference type="SAM" id="Phobius"/>
    </source>
</evidence>
<evidence type="ECO:0000256" key="6">
    <source>
        <dbReference type="ARBA" id="ARBA00022927"/>
    </source>
</evidence>
<evidence type="ECO:0000256" key="1">
    <source>
        <dbReference type="ARBA" id="ARBA00004141"/>
    </source>
</evidence>
<keyword evidence="7 10" id="KW-1133">Transmembrane helix</keyword>
<dbReference type="EMBL" id="JARKIF010000033">
    <property type="protein sequence ID" value="KAJ7611165.1"/>
    <property type="molecule type" value="Genomic_DNA"/>
</dbReference>
<feature type="transmembrane region" description="Helical" evidence="10">
    <location>
        <begin position="713"/>
        <end position="734"/>
    </location>
</feature>
<name>A0AAD7F9V5_9AGAR</name>
<evidence type="ECO:0000313" key="12">
    <source>
        <dbReference type="Proteomes" id="UP001221142"/>
    </source>
</evidence>
<comment type="caution">
    <text evidence="11">The sequence shown here is derived from an EMBL/GenBank/DDBJ whole genome shotgun (WGS) entry which is preliminary data.</text>
</comment>
<feature type="transmembrane region" description="Helical" evidence="10">
    <location>
        <begin position="636"/>
        <end position="656"/>
    </location>
</feature>
<feature type="transmembrane region" description="Helical" evidence="10">
    <location>
        <begin position="407"/>
        <end position="428"/>
    </location>
</feature>
<evidence type="ECO:0000256" key="8">
    <source>
        <dbReference type="ARBA" id="ARBA00023136"/>
    </source>
</evidence>
<evidence type="ECO:0000256" key="9">
    <source>
        <dbReference type="SAM" id="MobiDB-lite"/>
    </source>
</evidence>
<dbReference type="NCBIfam" id="TIGR00728">
    <property type="entry name" value="OPT_sfam"/>
    <property type="match status" value="1"/>
</dbReference>
<evidence type="ECO:0000313" key="11">
    <source>
        <dbReference type="EMBL" id="KAJ7611165.1"/>
    </source>
</evidence>
<keyword evidence="5" id="KW-0571">Peptide transport</keyword>
<feature type="transmembrane region" description="Helical" evidence="10">
    <location>
        <begin position="162"/>
        <end position="184"/>
    </location>
</feature>
<evidence type="ECO:0000256" key="5">
    <source>
        <dbReference type="ARBA" id="ARBA00022856"/>
    </source>
</evidence>
<feature type="transmembrane region" description="Helical" evidence="10">
    <location>
        <begin position="259"/>
        <end position="289"/>
    </location>
</feature>
<dbReference type="PANTHER" id="PTHR22601">
    <property type="entry name" value="ISP4 LIKE PROTEIN"/>
    <property type="match status" value="1"/>
</dbReference>